<dbReference type="Proteomes" id="UP000377595">
    <property type="component" value="Unassembled WGS sequence"/>
</dbReference>
<protein>
    <recommendedName>
        <fullName evidence="4">AB hydrolase-1 domain-containing protein</fullName>
    </recommendedName>
</protein>
<sequence length="329" mass="36025">MKQHPAGSDFTAFTEAAGFPVNQASPVISYSPMAVPVPGRAIDLQIKVSVPEAGEELPVIVLSHGNGPSNFVSSLYGYGPVAHFWAAHGFVVIQPTHLDSMTLGLREADSFEAPLYWRTRVEDVRTILDHLDRIESTVPGLRGRIDRSRIAAVGHSMGGHTVGMLCGSTVTDPVNGSQVYLPDQRIKAGVLLGAPGLGDDLAPYATEHWPILSTTRFDRMTTPALVVTSDEDTNEYFSERKDWRADAYRLGPGRKSLLWLYEAGHSFGGISTYDAAETTDENPERVAALRALVWAYLRSELYPDDKSWNDAVTILQSMDTPWGRAETKP</sequence>
<dbReference type="PANTHER" id="PTHR10272:SF0">
    <property type="entry name" value="PLATELET-ACTIVATING FACTOR ACETYLHYDROLASE"/>
    <property type="match status" value="1"/>
</dbReference>
<organism evidence="5 6">
    <name type="scientific">Acrocarpospora pleiomorpha</name>
    <dbReference type="NCBI Taxonomy" id="90975"/>
    <lineage>
        <taxon>Bacteria</taxon>
        <taxon>Bacillati</taxon>
        <taxon>Actinomycetota</taxon>
        <taxon>Actinomycetes</taxon>
        <taxon>Streptosporangiales</taxon>
        <taxon>Streptosporangiaceae</taxon>
        <taxon>Acrocarpospora</taxon>
    </lineage>
</organism>
<dbReference type="AlphaFoldDB" id="A0A5M3X8L5"/>
<dbReference type="GO" id="GO:0003847">
    <property type="term" value="F:1-alkyl-2-acetylglycerophosphocholine esterase activity"/>
    <property type="evidence" value="ECO:0007669"/>
    <property type="project" value="TreeGrafter"/>
</dbReference>
<dbReference type="Pfam" id="PF12697">
    <property type="entry name" value="Abhydrolase_6"/>
    <property type="match status" value="1"/>
</dbReference>
<dbReference type="SUPFAM" id="SSF53474">
    <property type="entry name" value="alpha/beta-Hydrolases"/>
    <property type="match status" value="1"/>
</dbReference>
<accession>A0A5M3X8L5</accession>
<keyword evidence="2" id="KW-0442">Lipid degradation</keyword>
<gene>
    <name evidence="5" type="ORF">Aple_003350</name>
</gene>
<dbReference type="GO" id="GO:0016042">
    <property type="term" value="P:lipid catabolic process"/>
    <property type="evidence" value="ECO:0007669"/>
    <property type="project" value="UniProtKB-KW"/>
</dbReference>
<evidence type="ECO:0000259" key="4">
    <source>
        <dbReference type="Pfam" id="PF12697"/>
    </source>
</evidence>
<evidence type="ECO:0000313" key="5">
    <source>
        <dbReference type="EMBL" id="GES17440.1"/>
    </source>
</evidence>
<evidence type="ECO:0000256" key="2">
    <source>
        <dbReference type="ARBA" id="ARBA00022963"/>
    </source>
</evidence>
<dbReference type="InterPro" id="IPR029058">
    <property type="entry name" value="AB_hydrolase_fold"/>
</dbReference>
<keyword evidence="6" id="KW-1185">Reference proteome</keyword>
<comment type="caution">
    <text evidence="5">The sequence shown here is derived from an EMBL/GenBank/DDBJ whole genome shotgun (WGS) entry which is preliminary data.</text>
</comment>
<evidence type="ECO:0000256" key="3">
    <source>
        <dbReference type="ARBA" id="ARBA00023098"/>
    </source>
</evidence>
<proteinExistence type="predicted"/>
<name>A0A5M3X8L5_9ACTN</name>
<keyword evidence="3" id="KW-0443">Lipid metabolism</keyword>
<dbReference type="PANTHER" id="PTHR10272">
    <property type="entry name" value="PLATELET-ACTIVATING FACTOR ACETYLHYDROLASE"/>
    <property type="match status" value="1"/>
</dbReference>
<dbReference type="RefSeq" id="WP_155342608.1">
    <property type="nucleotide sequence ID" value="NZ_BAAAHM010000001.1"/>
</dbReference>
<dbReference type="Gene3D" id="3.40.50.1820">
    <property type="entry name" value="alpha/beta hydrolase"/>
    <property type="match status" value="1"/>
</dbReference>
<dbReference type="EMBL" id="BLAF01000004">
    <property type="protein sequence ID" value="GES17440.1"/>
    <property type="molecule type" value="Genomic_DNA"/>
</dbReference>
<feature type="domain" description="AB hydrolase-1" evidence="4">
    <location>
        <begin position="60"/>
        <end position="259"/>
    </location>
</feature>
<evidence type="ECO:0000313" key="6">
    <source>
        <dbReference type="Proteomes" id="UP000377595"/>
    </source>
</evidence>
<evidence type="ECO:0000256" key="1">
    <source>
        <dbReference type="ARBA" id="ARBA00022801"/>
    </source>
</evidence>
<dbReference type="InterPro" id="IPR000073">
    <property type="entry name" value="AB_hydrolase_1"/>
</dbReference>
<reference evidence="5 6" key="1">
    <citation type="submission" date="2019-10" db="EMBL/GenBank/DDBJ databases">
        <title>Whole genome shotgun sequence of Acrocarpospora pleiomorpha NBRC 16267.</title>
        <authorList>
            <person name="Ichikawa N."/>
            <person name="Kimura A."/>
            <person name="Kitahashi Y."/>
            <person name="Komaki H."/>
            <person name="Oguchi A."/>
        </authorList>
    </citation>
    <scope>NUCLEOTIDE SEQUENCE [LARGE SCALE GENOMIC DNA]</scope>
    <source>
        <strain evidence="5 6">NBRC 16267</strain>
    </source>
</reference>
<dbReference type="OrthoDB" id="339159at2"/>
<keyword evidence="1" id="KW-0378">Hydrolase</keyword>